<dbReference type="AlphaFoldDB" id="A0A644SJL9"/>
<protein>
    <submittedName>
        <fullName evidence="1">Uncharacterized protein</fullName>
    </submittedName>
</protein>
<dbReference type="EMBL" id="VSSQ01000001">
    <property type="protein sequence ID" value="MPL54894.1"/>
    <property type="molecule type" value="Genomic_DNA"/>
</dbReference>
<accession>A0A644SJL9</accession>
<evidence type="ECO:0000313" key="1">
    <source>
        <dbReference type="EMBL" id="MPL54894.1"/>
    </source>
</evidence>
<proteinExistence type="predicted"/>
<comment type="caution">
    <text evidence="1">The sequence shown here is derived from an EMBL/GenBank/DDBJ whole genome shotgun (WGS) entry which is preliminary data.</text>
</comment>
<name>A0A644SJL9_9ZZZZ</name>
<organism evidence="1">
    <name type="scientific">bioreactor metagenome</name>
    <dbReference type="NCBI Taxonomy" id="1076179"/>
    <lineage>
        <taxon>unclassified sequences</taxon>
        <taxon>metagenomes</taxon>
        <taxon>ecological metagenomes</taxon>
    </lineage>
</organism>
<sequence length="431" mass="44537">MANVWAIKSGDWSDTTVWNTGALPTYADDVYANNFNVNVNQNITVNSIRCTGITGVNTGGTFVFNTANVIANISDNFYYGGTGTSFILITATSGSVIINAPNAIITKPTKDNLSFFNYSGNCNLTITTLRLLGNLGNVNYIIYKTSLGLLILNTEIVGGPSSSGAAGVVYLGSLSDSTINGNITGGPQGSPGSIPVWVPAGNLQINGNITGGSAQIAVSFTSSAGELKVTGNVTGGLARAITATNGNVIVIGNITGGSANGITAIDCSGTTSLNHIGTVQASAQASAISCNTPTQSTIISTGPFLKNGYIVAIASQTLRINFNSNSYFQFKKSNGDDIDYVSTVEGYNYPLASDVRYGVEYKSGLAIGTCHVPTPDNVRKNIPVDNTVGTSDNVNAEDILEAIQNSSLPIAERLRNVATVESTGAQVAGYG</sequence>
<reference evidence="1" key="1">
    <citation type="submission" date="2019-08" db="EMBL/GenBank/DDBJ databases">
        <authorList>
            <person name="Kucharzyk K."/>
            <person name="Murdoch R.W."/>
            <person name="Higgins S."/>
            <person name="Loffler F."/>
        </authorList>
    </citation>
    <scope>NUCLEOTIDE SEQUENCE</scope>
</reference>
<gene>
    <name evidence="1" type="ORF">SDC9_00360</name>
</gene>